<name>A0A1G8R1Q8_9GAMM</name>
<dbReference type="OrthoDB" id="8455288at2"/>
<dbReference type="PANTHER" id="PTHR36154">
    <property type="entry name" value="DNA-BINDING TRANSCRIPTIONAL ACTIVATOR ALPA"/>
    <property type="match status" value="1"/>
</dbReference>
<gene>
    <name evidence="1" type="ORF">SAMN04487954_10364</name>
</gene>
<dbReference type="STRING" id="376427.SAMN04487954_10364"/>
<evidence type="ECO:0000313" key="2">
    <source>
        <dbReference type="Proteomes" id="UP000198525"/>
    </source>
</evidence>
<keyword evidence="2" id="KW-1185">Reference proteome</keyword>
<dbReference type="Proteomes" id="UP000198525">
    <property type="component" value="Unassembled WGS sequence"/>
</dbReference>
<dbReference type="RefSeq" id="WP_089683492.1">
    <property type="nucleotide sequence ID" value="NZ_FNES01000003.1"/>
</dbReference>
<proteinExistence type="predicted"/>
<dbReference type="PANTHER" id="PTHR36154:SF1">
    <property type="entry name" value="DNA-BINDING TRANSCRIPTIONAL ACTIVATOR ALPA"/>
    <property type="match status" value="1"/>
</dbReference>
<dbReference type="InterPro" id="IPR052931">
    <property type="entry name" value="Prophage_regulatory_activator"/>
</dbReference>
<dbReference type="AlphaFoldDB" id="A0A1G8R1Q8"/>
<dbReference type="Pfam" id="PF05930">
    <property type="entry name" value="Phage_AlpA"/>
    <property type="match status" value="1"/>
</dbReference>
<accession>A0A1G8R1Q8</accession>
<protein>
    <submittedName>
        <fullName evidence="1">Transcriptional regulator, AlpA family</fullName>
    </submittedName>
</protein>
<dbReference type="InterPro" id="IPR010260">
    <property type="entry name" value="AlpA"/>
</dbReference>
<evidence type="ECO:0000313" key="1">
    <source>
        <dbReference type="EMBL" id="SDJ10887.1"/>
    </source>
</evidence>
<dbReference type="Gene3D" id="1.10.238.160">
    <property type="match status" value="1"/>
</dbReference>
<sequence length="65" mass="7293">MAVLLKRPEVRKRTTLSDSALYRLMEKGEFPRPVQLGPRAVAWVEAEVDAWIAARIEASREEGAA</sequence>
<organism evidence="1 2">
    <name type="scientific">Billgrantia gudaonensis</name>
    <dbReference type="NCBI Taxonomy" id="376427"/>
    <lineage>
        <taxon>Bacteria</taxon>
        <taxon>Pseudomonadati</taxon>
        <taxon>Pseudomonadota</taxon>
        <taxon>Gammaproteobacteria</taxon>
        <taxon>Oceanospirillales</taxon>
        <taxon>Halomonadaceae</taxon>
        <taxon>Billgrantia</taxon>
    </lineage>
</organism>
<reference evidence="1 2" key="1">
    <citation type="submission" date="2016-10" db="EMBL/GenBank/DDBJ databases">
        <authorList>
            <person name="de Groot N.N."/>
        </authorList>
    </citation>
    <scope>NUCLEOTIDE SEQUENCE [LARGE SCALE GENOMIC DNA]</scope>
    <source>
        <strain evidence="1 2">CGMCC 1.6133</strain>
    </source>
</reference>
<dbReference type="EMBL" id="FNES01000003">
    <property type="protein sequence ID" value="SDJ10887.1"/>
    <property type="molecule type" value="Genomic_DNA"/>
</dbReference>